<keyword evidence="5" id="KW-0496">Mitochondrion</keyword>
<dbReference type="InterPro" id="IPR054585">
    <property type="entry name" value="NDH2-like_C"/>
</dbReference>
<sequence>MLSDVPGISEGEKRRLLHCVVVGGGPTGVEFSGELSDFIIRDVKERYSHVKDYVHVTLIEANEILSSFDVRLRQYAINQLVKSGVRLVRGIVKDVQPDKLILDNGEEVPYGLLVWSTGVGASSFVKSLPFPKSHGGRIGVDEWLRVPSVPDVFAVGDCCGFLESTGKEVLPALAQVAERQGLYLARLLNRVMKAGGGHANSQVEADLGPKFVYKHLGSMATVGRYKALVDLRQSKVGCSSVLCESLQLTRLELSVFFSYSQDSKGISIAGFASWFIWRSAYLTRVVSWRNRLYVAINWLTTMIFGRDISRI</sequence>
<dbReference type="GO" id="GO:0050136">
    <property type="term" value="F:NADH dehydrogenase (quinone) (non-electrogenic) activity"/>
    <property type="evidence" value="ECO:0007669"/>
    <property type="project" value="UniProtKB-EC"/>
</dbReference>
<comment type="similarity">
    <text evidence="2">Belongs to the NADH dehydrogenase family.</text>
</comment>
<evidence type="ECO:0000256" key="7">
    <source>
        <dbReference type="ARBA" id="ARBA00023002"/>
    </source>
</evidence>
<dbReference type="EMBL" id="LT934116">
    <property type="protein sequence ID" value="VAH81410.1"/>
    <property type="molecule type" value="Genomic_DNA"/>
</dbReference>
<evidence type="ECO:0000259" key="12">
    <source>
        <dbReference type="Pfam" id="PF22366"/>
    </source>
</evidence>
<evidence type="ECO:0000256" key="2">
    <source>
        <dbReference type="ARBA" id="ARBA00005272"/>
    </source>
</evidence>
<evidence type="ECO:0000256" key="8">
    <source>
        <dbReference type="ARBA" id="ARBA00023027"/>
    </source>
</evidence>
<evidence type="ECO:0000256" key="1">
    <source>
        <dbReference type="ARBA" id="ARBA00004637"/>
    </source>
</evidence>
<dbReference type="SUPFAM" id="SSF51905">
    <property type="entry name" value="FAD/NAD(P)-binding domain"/>
    <property type="match status" value="1"/>
</dbReference>
<evidence type="ECO:0000256" key="6">
    <source>
        <dbReference type="ARBA" id="ARBA00022827"/>
    </source>
</evidence>
<dbReference type="GO" id="GO:0005743">
    <property type="term" value="C:mitochondrial inner membrane"/>
    <property type="evidence" value="ECO:0007669"/>
    <property type="project" value="UniProtKB-SubCell"/>
</dbReference>
<evidence type="ECO:0000313" key="13">
    <source>
        <dbReference type="EMBL" id="VAH81410.1"/>
    </source>
</evidence>
<dbReference type="Proteomes" id="UP000324705">
    <property type="component" value="Chromosome 3B"/>
</dbReference>
<accession>A0A9R1QPV6</accession>
<keyword evidence="14" id="KW-1185">Reference proteome</keyword>
<dbReference type="PANTHER" id="PTHR43706:SF13">
    <property type="entry name" value="NADH DEHYDROGENASE-RELATED"/>
    <property type="match status" value="1"/>
</dbReference>
<comment type="catalytic activity">
    <reaction evidence="10">
        <text>a ubiquinone + NADH + H(+) = a ubiquinol + NAD(+)</text>
        <dbReference type="Rhea" id="RHEA:23152"/>
        <dbReference type="Rhea" id="RHEA-COMP:9565"/>
        <dbReference type="Rhea" id="RHEA-COMP:9566"/>
        <dbReference type="ChEBI" id="CHEBI:15378"/>
        <dbReference type="ChEBI" id="CHEBI:16389"/>
        <dbReference type="ChEBI" id="CHEBI:17976"/>
        <dbReference type="ChEBI" id="CHEBI:57540"/>
        <dbReference type="ChEBI" id="CHEBI:57945"/>
    </reaction>
</comment>
<evidence type="ECO:0000256" key="5">
    <source>
        <dbReference type="ARBA" id="ARBA00022792"/>
    </source>
</evidence>
<dbReference type="PANTHER" id="PTHR43706">
    <property type="entry name" value="NADH DEHYDROGENASE"/>
    <property type="match status" value="1"/>
</dbReference>
<evidence type="ECO:0000256" key="3">
    <source>
        <dbReference type="ARBA" id="ARBA00012637"/>
    </source>
</evidence>
<dbReference type="InterPro" id="IPR036188">
    <property type="entry name" value="FAD/NAD-bd_sf"/>
</dbReference>
<dbReference type="Gramene" id="TRITD3Bv1G197470.1">
    <property type="protein sequence ID" value="TRITD3Bv1G197470.1"/>
    <property type="gene ID" value="TRITD3Bv1G197470"/>
</dbReference>
<keyword evidence="5" id="KW-0999">Mitochondrion inner membrane</keyword>
<keyword evidence="7" id="KW-0560">Oxidoreductase</keyword>
<feature type="domain" description="FAD/NAD(P)-binding" evidence="11">
    <location>
        <begin position="11"/>
        <end position="181"/>
    </location>
</feature>
<dbReference type="Gene3D" id="3.50.50.100">
    <property type="match status" value="1"/>
</dbReference>
<comment type="subcellular location">
    <subcellularLocation>
        <location evidence="1">Mitochondrion inner membrane</location>
        <topology evidence="1">Peripheral membrane protein</topology>
    </subcellularLocation>
</comment>
<organism evidence="13 14">
    <name type="scientific">Triticum turgidum subsp. durum</name>
    <name type="common">Durum wheat</name>
    <name type="synonym">Triticum durum</name>
    <dbReference type="NCBI Taxonomy" id="4567"/>
    <lineage>
        <taxon>Eukaryota</taxon>
        <taxon>Viridiplantae</taxon>
        <taxon>Streptophyta</taxon>
        <taxon>Embryophyta</taxon>
        <taxon>Tracheophyta</taxon>
        <taxon>Spermatophyta</taxon>
        <taxon>Magnoliopsida</taxon>
        <taxon>Liliopsida</taxon>
        <taxon>Poales</taxon>
        <taxon>Poaceae</taxon>
        <taxon>BOP clade</taxon>
        <taxon>Pooideae</taxon>
        <taxon>Triticodae</taxon>
        <taxon>Triticeae</taxon>
        <taxon>Triticinae</taxon>
        <taxon>Triticum</taxon>
    </lineage>
</organism>
<protein>
    <recommendedName>
        <fullName evidence="3">NADH:ubiquinone reductase (non-electrogenic)</fullName>
        <ecNumber evidence="3">1.6.5.9</ecNumber>
    </recommendedName>
</protein>
<dbReference type="AlphaFoldDB" id="A0A9R1QPV6"/>
<evidence type="ECO:0000256" key="4">
    <source>
        <dbReference type="ARBA" id="ARBA00022630"/>
    </source>
</evidence>
<proteinExistence type="inferred from homology"/>
<dbReference type="EC" id="1.6.5.9" evidence="3"/>
<dbReference type="OMA" id="RQSKVGC"/>
<keyword evidence="8" id="KW-0520">NAD</keyword>
<evidence type="ECO:0000313" key="14">
    <source>
        <dbReference type="Proteomes" id="UP000324705"/>
    </source>
</evidence>
<name>A0A9R1QPV6_TRITD</name>
<reference evidence="13 14" key="1">
    <citation type="submission" date="2017-09" db="EMBL/GenBank/DDBJ databases">
        <authorList>
            <consortium name="International Durum Wheat Genome Sequencing Consortium (IDWGSC)"/>
            <person name="Milanesi L."/>
        </authorList>
    </citation>
    <scope>NUCLEOTIDE SEQUENCE [LARGE SCALE GENOMIC DNA]</scope>
    <source>
        <strain evidence="14">cv. Svevo</strain>
    </source>
</reference>
<dbReference type="Pfam" id="PF22366">
    <property type="entry name" value="NDH2_C"/>
    <property type="match status" value="1"/>
</dbReference>
<dbReference type="InterPro" id="IPR023753">
    <property type="entry name" value="FAD/NAD-binding_dom"/>
</dbReference>
<keyword evidence="6" id="KW-0274">FAD</keyword>
<feature type="domain" description="External alternative NADH-ubiquinone oxidoreductase-like C-terminal" evidence="12">
    <location>
        <begin position="269"/>
        <end position="307"/>
    </location>
</feature>
<dbReference type="InterPro" id="IPR045024">
    <property type="entry name" value="NDH-2"/>
</dbReference>
<comment type="catalytic activity">
    <reaction evidence="9">
        <text>a quinone + NADH + H(+) = a quinol + NAD(+)</text>
        <dbReference type="Rhea" id="RHEA:46160"/>
        <dbReference type="ChEBI" id="CHEBI:15378"/>
        <dbReference type="ChEBI" id="CHEBI:24646"/>
        <dbReference type="ChEBI" id="CHEBI:57540"/>
        <dbReference type="ChEBI" id="CHEBI:57945"/>
        <dbReference type="ChEBI" id="CHEBI:132124"/>
        <dbReference type="EC" id="1.6.5.9"/>
    </reaction>
</comment>
<keyword evidence="5" id="KW-0472">Membrane</keyword>
<dbReference type="Pfam" id="PF07992">
    <property type="entry name" value="Pyr_redox_2"/>
    <property type="match status" value="1"/>
</dbReference>
<gene>
    <name evidence="13" type="ORF">TRITD_3Bv1G197470</name>
</gene>
<evidence type="ECO:0000256" key="9">
    <source>
        <dbReference type="ARBA" id="ARBA00047599"/>
    </source>
</evidence>
<evidence type="ECO:0000259" key="11">
    <source>
        <dbReference type="Pfam" id="PF07992"/>
    </source>
</evidence>
<keyword evidence="4" id="KW-0285">Flavoprotein</keyword>
<evidence type="ECO:0000256" key="10">
    <source>
        <dbReference type="ARBA" id="ARBA00049010"/>
    </source>
</evidence>